<keyword evidence="1" id="KW-0812">Transmembrane</keyword>
<dbReference type="EMBL" id="KQ965348">
    <property type="protein sequence ID" value="KXN64624.1"/>
    <property type="molecule type" value="Genomic_DNA"/>
</dbReference>
<organism evidence="2 3">
    <name type="scientific">Conidiobolus coronatus (strain ATCC 28846 / CBS 209.66 / NRRL 28638)</name>
    <name type="common">Delacroixia coronata</name>
    <dbReference type="NCBI Taxonomy" id="796925"/>
    <lineage>
        <taxon>Eukaryota</taxon>
        <taxon>Fungi</taxon>
        <taxon>Fungi incertae sedis</taxon>
        <taxon>Zoopagomycota</taxon>
        <taxon>Entomophthoromycotina</taxon>
        <taxon>Entomophthoromycetes</taxon>
        <taxon>Entomophthorales</taxon>
        <taxon>Ancylistaceae</taxon>
        <taxon>Conidiobolus</taxon>
    </lineage>
</organism>
<evidence type="ECO:0000256" key="1">
    <source>
        <dbReference type="SAM" id="Phobius"/>
    </source>
</evidence>
<dbReference type="AlphaFoldDB" id="A0A137NPG5"/>
<accession>A0A137NPG5</accession>
<name>A0A137NPG5_CONC2</name>
<gene>
    <name evidence="2" type="ORF">CONCODRAFT_163399</name>
</gene>
<proteinExistence type="predicted"/>
<reference evidence="2 3" key="1">
    <citation type="journal article" date="2015" name="Genome Biol. Evol.">
        <title>Phylogenomic analyses indicate that early fungi evolved digesting cell walls of algal ancestors of land plants.</title>
        <authorList>
            <person name="Chang Y."/>
            <person name="Wang S."/>
            <person name="Sekimoto S."/>
            <person name="Aerts A.L."/>
            <person name="Choi C."/>
            <person name="Clum A."/>
            <person name="LaButti K.M."/>
            <person name="Lindquist E.A."/>
            <person name="Yee Ngan C."/>
            <person name="Ohm R.A."/>
            <person name="Salamov A.A."/>
            <person name="Grigoriev I.V."/>
            <person name="Spatafora J.W."/>
            <person name="Berbee M.L."/>
        </authorList>
    </citation>
    <scope>NUCLEOTIDE SEQUENCE [LARGE SCALE GENOMIC DNA]</scope>
    <source>
        <strain evidence="2 3">NRRL 28638</strain>
    </source>
</reference>
<sequence length="484" mass="56437">MNHIKHDWNITFNLPEFTHCLDFETLKEFSLISKFTRNKSNPLLFESLLLSGFKFKDYFNFNNLDNNQTRLISDYAEYLENHWEAFENEDKCSKISSNNSELDILTRELSNTISKISKFSSSMRIFSFSHTFYALYPFIYNLSNLIHLQIASCTVPLVAILNIGKHFKNLKSLKLGHVDIIQLTKQEINISSIDLPDNLEELELIKCSVQLWNSRPKISKLIRTLTSTESSSPSNLLAFKFKNLKKLNLREINDSYIERMLALNPNVEDLTIDEESARQEDFQKISTMEWLTKLTLLNVESNDLIIKSFESDIEIPKFNFITILKLEFIHYINFDLNEYHNILVYFPNLSELCLDLTYFDFSQSNINLLLSTNLLSCNTLDILALCSDERDNDGDEDYWGDYEYNFDWSVFTNVKCLYLELKSLKVEDIDFNALPPSLKEIRFKCSDIEGELKWIGENIGNLFIGVLVLVVMLFVLQNKPNLLI</sequence>
<evidence type="ECO:0000313" key="3">
    <source>
        <dbReference type="Proteomes" id="UP000070444"/>
    </source>
</evidence>
<keyword evidence="3" id="KW-1185">Reference proteome</keyword>
<protein>
    <recommendedName>
        <fullName evidence="4">RNI-like protein</fullName>
    </recommendedName>
</protein>
<keyword evidence="1" id="KW-0472">Membrane</keyword>
<feature type="transmembrane region" description="Helical" evidence="1">
    <location>
        <begin position="459"/>
        <end position="476"/>
    </location>
</feature>
<keyword evidence="1" id="KW-1133">Transmembrane helix</keyword>
<evidence type="ECO:0008006" key="4">
    <source>
        <dbReference type="Google" id="ProtNLM"/>
    </source>
</evidence>
<dbReference type="Proteomes" id="UP000070444">
    <property type="component" value="Unassembled WGS sequence"/>
</dbReference>
<evidence type="ECO:0000313" key="2">
    <source>
        <dbReference type="EMBL" id="KXN64624.1"/>
    </source>
</evidence>
<dbReference type="SUPFAM" id="SSF52047">
    <property type="entry name" value="RNI-like"/>
    <property type="match status" value="1"/>
</dbReference>